<dbReference type="RefSeq" id="WP_059655112.1">
    <property type="nucleotide sequence ID" value="NZ_LOXJ01000031.1"/>
</dbReference>
<reference evidence="2 3" key="1">
    <citation type="submission" date="2015-11" db="EMBL/GenBank/DDBJ databases">
        <title>Expanding the genomic diversity of Burkholderia species for the development of highly accurate diagnostics.</title>
        <authorList>
            <person name="Sahl J."/>
            <person name="Keim P."/>
            <person name="Wagner D."/>
        </authorList>
    </citation>
    <scope>NUCLEOTIDE SEQUENCE [LARGE SCALE GENOMIC DNA]</scope>
    <source>
        <strain evidence="2 3">MSMB2087WGS</strain>
    </source>
</reference>
<evidence type="ECO:0000313" key="2">
    <source>
        <dbReference type="EMBL" id="KWA70493.1"/>
    </source>
</evidence>
<dbReference type="Proteomes" id="UP000060630">
    <property type="component" value="Unassembled WGS sequence"/>
</dbReference>
<dbReference type="EMBL" id="LPHD01000214">
    <property type="protein sequence ID" value="KWA70493.1"/>
    <property type="molecule type" value="Genomic_DNA"/>
</dbReference>
<accession>A0A103PW03</accession>
<dbReference type="AlphaFoldDB" id="A0A103PW03"/>
<feature type="compositionally biased region" description="Basic and acidic residues" evidence="1">
    <location>
        <begin position="316"/>
        <end position="344"/>
    </location>
</feature>
<feature type="region of interest" description="Disordered" evidence="1">
    <location>
        <begin position="412"/>
        <end position="433"/>
    </location>
</feature>
<evidence type="ECO:0000313" key="3">
    <source>
        <dbReference type="Proteomes" id="UP000060630"/>
    </source>
</evidence>
<evidence type="ECO:0000256" key="1">
    <source>
        <dbReference type="SAM" id="MobiDB-lite"/>
    </source>
</evidence>
<comment type="caution">
    <text evidence="2">The sequence shown here is derived from an EMBL/GenBank/DDBJ whole genome shotgun (WGS) entry which is preliminary data.</text>
</comment>
<protein>
    <submittedName>
        <fullName evidence="2">Uncharacterized protein</fullName>
    </submittedName>
</protein>
<organism evidence="2 3">
    <name type="scientific">Burkholderia ubonensis</name>
    <dbReference type="NCBI Taxonomy" id="101571"/>
    <lineage>
        <taxon>Bacteria</taxon>
        <taxon>Pseudomonadati</taxon>
        <taxon>Pseudomonadota</taxon>
        <taxon>Betaproteobacteria</taxon>
        <taxon>Burkholderiales</taxon>
        <taxon>Burkholderiaceae</taxon>
        <taxon>Burkholderia</taxon>
        <taxon>Burkholderia cepacia complex</taxon>
    </lineage>
</organism>
<proteinExistence type="predicted"/>
<gene>
    <name evidence="2" type="ORF">WL29_08160</name>
</gene>
<sequence length="693" mass="73798">MSDDIDRFILQYSVDLKDSVARLERLHGQMDKVGKGSGDLKTKLTNELKGALDDLTQSFGGLEGGLGRVIGRLGAVGGAAGVAAAGVAAAVALAAKGIRDINAMQDLSYKTGIGPMSMENIQRNVAKYSNGRVSRDMAKGGMEQWRDFWKDAYVNPAGKSALAMGRMGVNVRQMGPQAAMAAAAEWMHAHQGADALAIGNQIGWNPNLTNAMAAGGRAITAMSMSPEDINRHTKAEQAAQSVNKFLGDLNETLSEWKFEAADKVINFFRSVSNTVDAMSKEKEKRAVQAQIDPTDATLAALGVDPAQMSSLGVDAKKISKNKDPAKEAKEAEVAKKEQEQKEQAAKVQAEAAQKQIEAEDQAAIKNSESDAEWKQITELFGAAVTKFSAAVDPNQALAAWAGEIGKANGLPGSSNDVRNAGNPANASRGIRNNNPANIEYGPFAKAHGATGTDGRFAIFPTMEAGAAAHEALLQGSYLGKGLKTPRQIVSKFAPANENDQGKYLSYLKSKGFDPDKPVTDLHSFAAAQQAFESGYNSGHGIGESRAKIQRREVQQNLASSLGVPLSQVQRGGISQGDAAFAAQQAQAGISNHIRQLQRDLLNPMLSPLNRGKIQYEIRDQQRGLDLMQQYSSGIAADQKQGGRVLTEGQLPAINITNVINGTQDPKAVAEEINRQIRKMITDTVVNHATGIKG</sequence>
<feature type="region of interest" description="Disordered" evidence="1">
    <location>
        <begin position="316"/>
        <end position="346"/>
    </location>
</feature>
<name>A0A103PW03_9BURK</name>